<dbReference type="GeneID" id="87830387"/>
<dbReference type="Proteomes" id="UP001302602">
    <property type="component" value="Unassembled WGS sequence"/>
</dbReference>
<organism evidence="2 3">
    <name type="scientific">Parathielavia appendiculata</name>
    <dbReference type="NCBI Taxonomy" id="2587402"/>
    <lineage>
        <taxon>Eukaryota</taxon>
        <taxon>Fungi</taxon>
        <taxon>Dikarya</taxon>
        <taxon>Ascomycota</taxon>
        <taxon>Pezizomycotina</taxon>
        <taxon>Sordariomycetes</taxon>
        <taxon>Sordariomycetidae</taxon>
        <taxon>Sordariales</taxon>
        <taxon>Chaetomiaceae</taxon>
        <taxon>Parathielavia</taxon>
    </lineage>
</organism>
<comment type="caution">
    <text evidence="2">The sequence shown here is derived from an EMBL/GenBank/DDBJ whole genome shotgun (WGS) entry which is preliminary data.</text>
</comment>
<evidence type="ECO:0000313" key="3">
    <source>
        <dbReference type="Proteomes" id="UP001302602"/>
    </source>
</evidence>
<keyword evidence="3" id="KW-1185">Reference proteome</keyword>
<evidence type="ECO:0000256" key="1">
    <source>
        <dbReference type="SAM" id="MobiDB-lite"/>
    </source>
</evidence>
<feature type="region of interest" description="Disordered" evidence="1">
    <location>
        <begin position="70"/>
        <end position="100"/>
    </location>
</feature>
<dbReference type="AlphaFoldDB" id="A0AAN6TUF1"/>
<dbReference type="EMBL" id="MU853238">
    <property type="protein sequence ID" value="KAK4120431.1"/>
    <property type="molecule type" value="Genomic_DNA"/>
</dbReference>
<proteinExistence type="predicted"/>
<name>A0AAN6TUF1_9PEZI</name>
<reference evidence="2" key="2">
    <citation type="submission" date="2023-05" db="EMBL/GenBank/DDBJ databases">
        <authorList>
            <consortium name="Lawrence Berkeley National Laboratory"/>
            <person name="Steindorff A."/>
            <person name="Hensen N."/>
            <person name="Bonometti L."/>
            <person name="Westerberg I."/>
            <person name="Brannstrom I.O."/>
            <person name="Guillou S."/>
            <person name="Cros-Aarteil S."/>
            <person name="Calhoun S."/>
            <person name="Haridas S."/>
            <person name="Kuo A."/>
            <person name="Mondo S."/>
            <person name="Pangilinan J."/>
            <person name="Riley R."/>
            <person name="Labutti K."/>
            <person name="Andreopoulos B."/>
            <person name="Lipzen A."/>
            <person name="Chen C."/>
            <person name="Yanf M."/>
            <person name="Daum C."/>
            <person name="Ng V."/>
            <person name="Clum A."/>
            <person name="Ohm R."/>
            <person name="Martin F."/>
            <person name="Silar P."/>
            <person name="Natvig D."/>
            <person name="Lalanne C."/>
            <person name="Gautier V."/>
            <person name="Ament-Velasquez S.L."/>
            <person name="Kruys A."/>
            <person name="Hutchinson M.I."/>
            <person name="Powell A.J."/>
            <person name="Barry K."/>
            <person name="Miller A.N."/>
            <person name="Grigoriev I.V."/>
            <person name="Debuchy R."/>
            <person name="Gladieux P."/>
            <person name="Thoren M.H."/>
            <person name="Johannesson H."/>
        </authorList>
    </citation>
    <scope>NUCLEOTIDE SEQUENCE</scope>
    <source>
        <strain evidence="2">CBS 731.68</strain>
    </source>
</reference>
<dbReference type="RefSeq" id="XP_062644202.1">
    <property type="nucleotide sequence ID" value="XM_062793618.1"/>
</dbReference>
<sequence length="100" mass="11200">MAYQIAPSNTAIRDILSKLAQGGSSFDINDSRTIYDKVSRGRNLPDPCIRTTVMGHRRPGQVQQISRTLHDVEGRESRLPPSYPHGELRAWRHTTATSSL</sequence>
<reference evidence="2" key="1">
    <citation type="journal article" date="2023" name="Mol. Phylogenet. Evol.">
        <title>Genome-scale phylogeny and comparative genomics of the fungal order Sordariales.</title>
        <authorList>
            <person name="Hensen N."/>
            <person name="Bonometti L."/>
            <person name="Westerberg I."/>
            <person name="Brannstrom I.O."/>
            <person name="Guillou S."/>
            <person name="Cros-Aarteil S."/>
            <person name="Calhoun S."/>
            <person name="Haridas S."/>
            <person name="Kuo A."/>
            <person name="Mondo S."/>
            <person name="Pangilinan J."/>
            <person name="Riley R."/>
            <person name="LaButti K."/>
            <person name="Andreopoulos B."/>
            <person name="Lipzen A."/>
            <person name="Chen C."/>
            <person name="Yan M."/>
            <person name="Daum C."/>
            <person name="Ng V."/>
            <person name="Clum A."/>
            <person name="Steindorff A."/>
            <person name="Ohm R.A."/>
            <person name="Martin F."/>
            <person name="Silar P."/>
            <person name="Natvig D.O."/>
            <person name="Lalanne C."/>
            <person name="Gautier V."/>
            <person name="Ament-Velasquez S.L."/>
            <person name="Kruys A."/>
            <person name="Hutchinson M.I."/>
            <person name="Powell A.J."/>
            <person name="Barry K."/>
            <person name="Miller A.N."/>
            <person name="Grigoriev I.V."/>
            <person name="Debuchy R."/>
            <person name="Gladieux P."/>
            <person name="Hiltunen Thoren M."/>
            <person name="Johannesson H."/>
        </authorList>
    </citation>
    <scope>NUCLEOTIDE SEQUENCE</scope>
    <source>
        <strain evidence="2">CBS 731.68</strain>
    </source>
</reference>
<accession>A0AAN6TUF1</accession>
<protein>
    <submittedName>
        <fullName evidence="2">Uncharacterized protein</fullName>
    </submittedName>
</protein>
<gene>
    <name evidence="2" type="ORF">N657DRAFT_648921</name>
</gene>
<evidence type="ECO:0000313" key="2">
    <source>
        <dbReference type="EMBL" id="KAK4120431.1"/>
    </source>
</evidence>